<feature type="binding site" evidence="12">
    <location>
        <position position="198"/>
    </location>
    <ligand>
        <name>Zn(2+)</name>
        <dbReference type="ChEBI" id="CHEBI:29105"/>
        <label>2</label>
    </ligand>
</feature>
<evidence type="ECO:0000256" key="1">
    <source>
        <dbReference type="ARBA" id="ARBA00022490"/>
    </source>
</evidence>
<gene>
    <name evidence="12 16" type="primary">dnaJ</name>
    <name evidence="16" type="ORF">DJ013_01600</name>
</gene>
<dbReference type="HAMAP" id="MF_01152">
    <property type="entry name" value="DnaJ"/>
    <property type="match status" value="1"/>
</dbReference>
<dbReference type="Proteomes" id="UP000249873">
    <property type="component" value="Chromosome"/>
</dbReference>
<dbReference type="GO" id="GO:0005524">
    <property type="term" value="F:ATP binding"/>
    <property type="evidence" value="ECO:0007669"/>
    <property type="project" value="InterPro"/>
</dbReference>
<feature type="binding site" evidence="12">
    <location>
        <position position="215"/>
    </location>
    <ligand>
        <name>Zn(2+)</name>
        <dbReference type="ChEBI" id="CHEBI:29105"/>
        <label>1</label>
    </ligand>
</feature>
<dbReference type="EMBL" id="CP029480">
    <property type="protein sequence ID" value="AWV96938.1"/>
    <property type="molecule type" value="Genomic_DNA"/>
</dbReference>
<dbReference type="GO" id="GO:0006260">
    <property type="term" value="P:DNA replication"/>
    <property type="evidence" value="ECO:0007669"/>
    <property type="project" value="UniProtKB-KW"/>
</dbReference>
<dbReference type="PROSITE" id="PS51188">
    <property type="entry name" value="ZF_CR"/>
    <property type="match status" value="1"/>
</dbReference>
<comment type="similarity">
    <text evidence="10 12">Belongs to the DnaJ family.</text>
</comment>
<name>A0A2Z4G799_9BACT</name>
<dbReference type="Gene3D" id="2.60.260.20">
    <property type="entry name" value="Urease metallochaperone UreE, N-terminal domain"/>
    <property type="match status" value="2"/>
</dbReference>
<protein>
    <recommendedName>
        <fullName evidence="11 12">Chaperone protein DnaJ</fullName>
    </recommendedName>
</protein>
<dbReference type="FunFam" id="1.10.287.110:FF:000034">
    <property type="entry name" value="Chaperone protein DnaJ"/>
    <property type="match status" value="1"/>
</dbReference>
<evidence type="ECO:0000256" key="5">
    <source>
        <dbReference type="ARBA" id="ARBA00022771"/>
    </source>
</evidence>
<keyword evidence="5 12" id="KW-0863">Zinc-finger</keyword>
<keyword evidence="4 12" id="KW-0677">Repeat</keyword>
<evidence type="ECO:0000259" key="14">
    <source>
        <dbReference type="PROSITE" id="PS50076"/>
    </source>
</evidence>
<dbReference type="KEGG" id="als:DJ013_01600"/>
<feature type="binding site" evidence="12">
    <location>
        <position position="158"/>
    </location>
    <ligand>
        <name>Zn(2+)</name>
        <dbReference type="ChEBI" id="CHEBI:29105"/>
        <label>1</label>
    </ligand>
</feature>
<evidence type="ECO:0000256" key="2">
    <source>
        <dbReference type="ARBA" id="ARBA00022705"/>
    </source>
</evidence>
<evidence type="ECO:0000256" key="7">
    <source>
        <dbReference type="ARBA" id="ARBA00023016"/>
    </source>
</evidence>
<evidence type="ECO:0000313" key="17">
    <source>
        <dbReference type="Proteomes" id="UP000249873"/>
    </source>
</evidence>
<feature type="repeat" description="CXXCXGXG motif" evidence="12">
    <location>
        <begin position="172"/>
        <end position="179"/>
    </location>
</feature>
<dbReference type="SUPFAM" id="SSF49493">
    <property type="entry name" value="HSP40/DnaJ peptide-binding domain"/>
    <property type="match status" value="2"/>
</dbReference>
<dbReference type="InterPro" id="IPR002939">
    <property type="entry name" value="DnaJ_C"/>
</dbReference>
<evidence type="ECO:0000259" key="15">
    <source>
        <dbReference type="PROSITE" id="PS51188"/>
    </source>
</evidence>
<dbReference type="Pfam" id="PF00226">
    <property type="entry name" value="DnaJ"/>
    <property type="match status" value="1"/>
</dbReference>
<feature type="domain" description="CR-type" evidence="15">
    <location>
        <begin position="142"/>
        <end position="224"/>
    </location>
</feature>
<dbReference type="SMART" id="SM00271">
    <property type="entry name" value="DnaJ"/>
    <property type="match status" value="1"/>
</dbReference>
<dbReference type="PANTHER" id="PTHR43096:SF48">
    <property type="entry name" value="CHAPERONE PROTEIN DNAJ"/>
    <property type="match status" value="1"/>
</dbReference>
<dbReference type="PANTHER" id="PTHR43096">
    <property type="entry name" value="DNAJ HOMOLOG 1, MITOCHONDRIAL-RELATED"/>
    <property type="match status" value="1"/>
</dbReference>
<keyword evidence="1 12" id="KW-0963">Cytoplasm</keyword>
<dbReference type="InterPro" id="IPR008971">
    <property type="entry name" value="HSP40/DnaJ_pept-bd"/>
</dbReference>
<reference evidence="16 17" key="1">
    <citation type="submission" date="2018-05" db="EMBL/GenBank/DDBJ databases">
        <title>Complete genome sequence of Arcticibacterium luteifluviistationis SM1504T, a cytophagaceae bacterium isolated from Arctic surface seawater.</title>
        <authorList>
            <person name="Li Y."/>
            <person name="Qin Q.-L."/>
        </authorList>
    </citation>
    <scope>NUCLEOTIDE SEQUENCE [LARGE SCALE GENOMIC DNA]</scope>
    <source>
        <strain evidence="16 17">SM1504</strain>
    </source>
</reference>
<feature type="binding site" evidence="12">
    <location>
        <position position="201"/>
    </location>
    <ligand>
        <name>Zn(2+)</name>
        <dbReference type="ChEBI" id="CHEBI:29105"/>
        <label>2</label>
    </ligand>
</feature>
<evidence type="ECO:0000256" key="4">
    <source>
        <dbReference type="ARBA" id="ARBA00022737"/>
    </source>
</evidence>
<dbReference type="InterPro" id="IPR036869">
    <property type="entry name" value="J_dom_sf"/>
</dbReference>
<dbReference type="InterPro" id="IPR001623">
    <property type="entry name" value="DnaJ_domain"/>
</dbReference>
<proteinExistence type="inferred from homology"/>
<dbReference type="SUPFAM" id="SSF46565">
    <property type="entry name" value="Chaperone J-domain"/>
    <property type="match status" value="1"/>
</dbReference>
<feature type="repeat" description="CXXCXGXG motif" evidence="12">
    <location>
        <begin position="212"/>
        <end position="219"/>
    </location>
</feature>
<evidence type="ECO:0000256" key="13">
    <source>
        <dbReference type="PROSITE-ProRule" id="PRU00546"/>
    </source>
</evidence>
<evidence type="ECO:0000256" key="3">
    <source>
        <dbReference type="ARBA" id="ARBA00022723"/>
    </source>
</evidence>
<dbReference type="NCBIfam" id="NF008035">
    <property type="entry name" value="PRK10767.1"/>
    <property type="match status" value="1"/>
</dbReference>
<feature type="binding site" evidence="12">
    <location>
        <position position="155"/>
    </location>
    <ligand>
        <name>Zn(2+)</name>
        <dbReference type="ChEBI" id="CHEBI:29105"/>
        <label>1</label>
    </ligand>
</feature>
<keyword evidence="3 12" id="KW-0479">Metal-binding</keyword>
<dbReference type="NCBIfam" id="TIGR02349">
    <property type="entry name" value="DnaJ_bact"/>
    <property type="match status" value="1"/>
</dbReference>
<feature type="binding site" evidence="12">
    <location>
        <position position="212"/>
    </location>
    <ligand>
        <name>Zn(2+)</name>
        <dbReference type="ChEBI" id="CHEBI:29105"/>
        <label>1</label>
    </ligand>
</feature>
<dbReference type="GO" id="GO:0008270">
    <property type="term" value="F:zinc ion binding"/>
    <property type="evidence" value="ECO:0007669"/>
    <property type="project" value="UniProtKB-UniRule"/>
</dbReference>
<evidence type="ECO:0000256" key="12">
    <source>
        <dbReference type="HAMAP-Rule" id="MF_01152"/>
    </source>
</evidence>
<evidence type="ECO:0000256" key="8">
    <source>
        <dbReference type="ARBA" id="ARBA00023186"/>
    </source>
</evidence>
<evidence type="ECO:0000256" key="10">
    <source>
        <dbReference type="ARBA" id="ARBA00061004"/>
    </source>
</evidence>
<evidence type="ECO:0000313" key="16">
    <source>
        <dbReference type="EMBL" id="AWV96938.1"/>
    </source>
</evidence>
<dbReference type="InterPro" id="IPR036410">
    <property type="entry name" value="HSP_DnaJ_Cys-rich_dom_sf"/>
</dbReference>
<keyword evidence="17" id="KW-1185">Reference proteome</keyword>
<dbReference type="FunFam" id="2.60.260.20:FF:000005">
    <property type="entry name" value="Chaperone protein dnaJ 1, mitochondrial"/>
    <property type="match status" value="1"/>
</dbReference>
<dbReference type="PROSITE" id="PS50076">
    <property type="entry name" value="DNAJ_2"/>
    <property type="match status" value="1"/>
</dbReference>
<dbReference type="Pfam" id="PF00684">
    <property type="entry name" value="DnaJ_CXXCXGXG"/>
    <property type="match status" value="1"/>
</dbReference>
<dbReference type="InterPro" id="IPR001305">
    <property type="entry name" value="HSP_DnaJ_Cys-rich_dom"/>
</dbReference>
<evidence type="ECO:0000256" key="6">
    <source>
        <dbReference type="ARBA" id="ARBA00022833"/>
    </source>
</evidence>
<dbReference type="OrthoDB" id="9779889at2"/>
<keyword evidence="6 12" id="KW-0862">Zinc</keyword>
<feature type="zinc finger region" description="CR-type" evidence="13">
    <location>
        <begin position="142"/>
        <end position="224"/>
    </location>
</feature>
<comment type="cofactor">
    <cofactor evidence="12">
        <name>Zn(2+)</name>
        <dbReference type="ChEBI" id="CHEBI:29105"/>
    </cofactor>
    <text evidence="12">Binds 2 Zn(2+) ions per monomer.</text>
</comment>
<feature type="binding site" evidence="12">
    <location>
        <position position="172"/>
    </location>
    <ligand>
        <name>Zn(2+)</name>
        <dbReference type="ChEBI" id="CHEBI:29105"/>
        <label>2</label>
    </ligand>
</feature>
<dbReference type="GO" id="GO:0009408">
    <property type="term" value="P:response to heat"/>
    <property type="evidence" value="ECO:0007669"/>
    <property type="project" value="InterPro"/>
</dbReference>
<feature type="repeat" description="CXXCXGXG motif" evidence="12">
    <location>
        <begin position="155"/>
        <end position="162"/>
    </location>
</feature>
<dbReference type="InterPro" id="IPR012724">
    <property type="entry name" value="DnaJ"/>
</dbReference>
<dbReference type="CDD" id="cd06257">
    <property type="entry name" value="DnaJ"/>
    <property type="match status" value="1"/>
</dbReference>
<dbReference type="Gene3D" id="2.10.230.10">
    <property type="entry name" value="Heat shock protein DnaJ, cysteine-rich domain"/>
    <property type="match status" value="1"/>
</dbReference>
<dbReference type="PRINTS" id="PR00625">
    <property type="entry name" value="JDOMAIN"/>
</dbReference>
<accession>A0A2Z4G799</accession>
<comment type="function">
    <text evidence="9 12">Participates actively in the response to hyperosmotic and heat shock by preventing the aggregation of stress-denatured proteins and by disaggregating proteins, also in an autonomous, DnaK-independent fashion. Unfolded proteins bind initially to DnaJ; upon interaction with the DnaJ-bound protein, DnaK hydrolyzes its bound ATP, resulting in the formation of a stable complex. GrpE releases ADP from DnaK; ATP binding to DnaK triggers the release of the substrate protein, thus completing the reaction cycle. Several rounds of ATP-dependent interactions between DnaJ, DnaK and GrpE are required for fully efficient folding. Also involved, together with DnaK and GrpE, in the DNA replication of plasmids through activation of initiation proteins.</text>
</comment>
<dbReference type="SUPFAM" id="SSF57938">
    <property type="entry name" value="DnaJ/Hsp40 cysteine-rich domain"/>
    <property type="match status" value="1"/>
</dbReference>
<comment type="domain">
    <text evidence="12">The J domain is necessary and sufficient to stimulate DnaK ATPase activity. Zinc center 1 plays an important role in the autonomous, DnaK-independent chaperone activity of DnaJ. Zinc center 2 is essential for interaction with DnaK and for DnaJ activity.</text>
</comment>
<feature type="binding site" evidence="12">
    <location>
        <position position="175"/>
    </location>
    <ligand>
        <name>Zn(2+)</name>
        <dbReference type="ChEBI" id="CHEBI:29105"/>
        <label>2</label>
    </ligand>
</feature>
<keyword evidence="7 12" id="KW-0346">Stress response</keyword>
<feature type="domain" description="J" evidence="14">
    <location>
        <begin position="6"/>
        <end position="71"/>
    </location>
</feature>
<comment type="subunit">
    <text evidence="12">Homodimer.</text>
</comment>
<evidence type="ECO:0000256" key="9">
    <source>
        <dbReference type="ARBA" id="ARBA00053423"/>
    </source>
</evidence>
<keyword evidence="8 12" id="KW-0143">Chaperone</keyword>
<dbReference type="CDD" id="cd10747">
    <property type="entry name" value="DnaJ_C"/>
    <property type="match status" value="1"/>
</dbReference>
<dbReference type="GO" id="GO:0031072">
    <property type="term" value="F:heat shock protein binding"/>
    <property type="evidence" value="ECO:0007669"/>
    <property type="project" value="InterPro"/>
</dbReference>
<evidence type="ECO:0000256" key="11">
    <source>
        <dbReference type="ARBA" id="ARBA00067609"/>
    </source>
</evidence>
<dbReference type="Gene3D" id="1.10.287.110">
    <property type="entry name" value="DnaJ domain"/>
    <property type="match status" value="1"/>
</dbReference>
<feature type="repeat" description="CXXCXGXG motif" evidence="12">
    <location>
        <begin position="198"/>
        <end position="205"/>
    </location>
</feature>
<comment type="subcellular location">
    <subcellularLocation>
        <location evidence="12">Cytoplasm</location>
    </subcellularLocation>
</comment>
<dbReference type="GO" id="GO:0042026">
    <property type="term" value="P:protein refolding"/>
    <property type="evidence" value="ECO:0007669"/>
    <property type="project" value="TreeGrafter"/>
</dbReference>
<keyword evidence="2 12" id="KW-0235">DNA replication</keyword>
<dbReference type="Pfam" id="PF01556">
    <property type="entry name" value="DnaJ_C"/>
    <property type="match status" value="1"/>
</dbReference>
<dbReference type="AlphaFoldDB" id="A0A2Z4G799"/>
<dbReference type="GO" id="GO:0051082">
    <property type="term" value="F:unfolded protein binding"/>
    <property type="evidence" value="ECO:0007669"/>
    <property type="project" value="UniProtKB-UniRule"/>
</dbReference>
<sequence>MANKRDFYEVLGVSQSATPEELKKAYRKLAIKYHPDKNPDDKSAEEKFKEIAEAYSVVSDPQKKARYDQYGHAGMGGAGGGGGQGGFTVDDIFSQFGDIFGDGSPFGSFFGGSRGGGGGQRVRKGSDLRIKLTLTLTDIAKGVEKKIKVKRYTSCTTCTGNGSKNGTSLTTCGSCNGQGQVKRVQQTMLGQMVSTSTCPTCNGEGKMVSERCEACFGEGRQLTEDQINIKIPGGVSEGMQLSMSGKGNVPVRGGVPGDLLIAIEEKEDPDLKRDGQNIIFDLPVNFVDAVLGKDLEIPTVDGKVKIKLKPGTQAGEVLRLRGKGLPSVNGYGTGDQLVHVNIYTPNSVSSEEQKILEKLRESPNFAPKKGGNNKTIFDKMKDFFQG</sequence>
<dbReference type="RefSeq" id="WP_111370040.1">
    <property type="nucleotide sequence ID" value="NZ_CP029480.1"/>
</dbReference>
<dbReference type="FunFam" id="2.10.230.10:FF:000002">
    <property type="entry name" value="Molecular chaperone DnaJ"/>
    <property type="match status" value="1"/>
</dbReference>
<dbReference type="GO" id="GO:0005737">
    <property type="term" value="C:cytoplasm"/>
    <property type="evidence" value="ECO:0007669"/>
    <property type="project" value="UniProtKB-SubCell"/>
</dbReference>
<organism evidence="16 17">
    <name type="scientific">Arcticibacterium luteifluviistationis</name>
    <dbReference type="NCBI Taxonomy" id="1784714"/>
    <lineage>
        <taxon>Bacteria</taxon>
        <taxon>Pseudomonadati</taxon>
        <taxon>Bacteroidota</taxon>
        <taxon>Cytophagia</taxon>
        <taxon>Cytophagales</taxon>
        <taxon>Leadbetterellaceae</taxon>
        <taxon>Arcticibacterium</taxon>
    </lineage>
</organism>